<keyword evidence="2" id="KW-1185">Reference proteome</keyword>
<dbReference type="RefSeq" id="WP_080915930.1">
    <property type="nucleotide sequence ID" value="NZ_CP020472.1"/>
</dbReference>
<accession>A0ABM6JKC8</accession>
<dbReference type="Gene3D" id="3.40.50.2000">
    <property type="entry name" value="Glycogen Phosphorylase B"/>
    <property type="match status" value="1"/>
</dbReference>
<dbReference type="Proteomes" id="UP000191820">
    <property type="component" value="Chromosome"/>
</dbReference>
<dbReference type="Pfam" id="PF13692">
    <property type="entry name" value="Glyco_trans_1_4"/>
    <property type="match status" value="1"/>
</dbReference>
<evidence type="ECO:0000313" key="2">
    <source>
        <dbReference type="Proteomes" id="UP000191820"/>
    </source>
</evidence>
<reference evidence="1 2" key="1">
    <citation type="submission" date="2017-03" db="EMBL/GenBank/DDBJ databases">
        <title>Genome sequencing of Shewanella japonica KCTC 22435.</title>
        <authorList>
            <person name="Kim K.M."/>
        </authorList>
    </citation>
    <scope>NUCLEOTIDE SEQUENCE [LARGE SCALE GENOMIC DNA]</scope>
    <source>
        <strain evidence="1 2">KCTC 22435</strain>
    </source>
</reference>
<evidence type="ECO:0008006" key="3">
    <source>
        <dbReference type="Google" id="ProtNLM"/>
    </source>
</evidence>
<dbReference type="EMBL" id="CP020472">
    <property type="protein sequence ID" value="ARD22676.1"/>
    <property type="molecule type" value="Genomic_DNA"/>
</dbReference>
<sequence length="369" mass="42784">MHIFFFSTSEDFSSYHRKREVEAISEKLDGGCTFFNRPRFFLGSRNNKNALAKSSSKVTEQELYTLLPLSIAFKHSLLLFLFVKLPILCQLTLYRMKNDISQSSLFHWIYKPDQFLYLPTDNLVYLQYDNYKDDKGYFYGRNERFDETVEQCINTSLVSLFTSNRLLQQENVKRSHSFYYPNAISRSLINQNVPNNIVVKDSVTIGFIGQIDNSFSSEILESIATQYPQYQIVLVGPVSNAKAQEVIDSHSNIIEKGYVPYEELSELISTFDIGICPYSFDTFNTYRNPLKVYEFFSYGLPVVCTNCDVDENTKGYLSVTSSVDEFIQKISYELTTNTVAKKHFRINFAKNNCWDNRADFVIQKLKAFT</sequence>
<name>A0ABM6JKC8_9GAMM</name>
<gene>
    <name evidence="1" type="ORF">SJ2017_2386</name>
</gene>
<dbReference type="SUPFAM" id="SSF53756">
    <property type="entry name" value="UDP-Glycosyltransferase/glycogen phosphorylase"/>
    <property type="match status" value="1"/>
</dbReference>
<protein>
    <recommendedName>
        <fullName evidence="3">Glycosyltransferase</fullName>
    </recommendedName>
</protein>
<evidence type="ECO:0000313" key="1">
    <source>
        <dbReference type="EMBL" id="ARD22676.1"/>
    </source>
</evidence>
<organism evidence="1 2">
    <name type="scientific">Shewanella japonica</name>
    <dbReference type="NCBI Taxonomy" id="93973"/>
    <lineage>
        <taxon>Bacteria</taxon>
        <taxon>Pseudomonadati</taxon>
        <taxon>Pseudomonadota</taxon>
        <taxon>Gammaproteobacteria</taxon>
        <taxon>Alteromonadales</taxon>
        <taxon>Shewanellaceae</taxon>
        <taxon>Shewanella</taxon>
    </lineage>
</organism>
<proteinExistence type="predicted"/>